<name>A0ABV3PDP0_9ACTN</name>
<dbReference type="EMBL" id="JBFNQN010000023">
    <property type="protein sequence ID" value="MEW9267759.1"/>
    <property type="molecule type" value="Genomic_DNA"/>
</dbReference>
<sequence>MRYAVVTEDLMSLAEVVRADASRVTSATPAVRAAAAAVDGWAVGRASTAARALFDTLAQAAAEAEAGLVRLAEQVATAAGKYDDAESYLVRPR</sequence>
<proteinExistence type="predicted"/>
<organism evidence="1 2">
    <name type="scientific">Kineococcus endophyticus</name>
    <dbReference type="NCBI Taxonomy" id="1181883"/>
    <lineage>
        <taxon>Bacteria</taxon>
        <taxon>Bacillati</taxon>
        <taxon>Actinomycetota</taxon>
        <taxon>Actinomycetes</taxon>
        <taxon>Kineosporiales</taxon>
        <taxon>Kineosporiaceae</taxon>
        <taxon>Kineococcus</taxon>
    </lineage>
</organism>
<protein>
    <submittedName>
        <fullName evidence="1">WXG100 family type VII secretion target</fullName>
    </submittedName>
</protein>
<dbReference type="RefSeq" id="WP_367641230.1">
    <property type="nucleotide sequence ID" value="NZ_JBFNQN010000023.1"/>
</dbReference>
<gene>
    <name evidence="1" type="ORF">AB1207_23710</name>
</gene>
<evidence type="ECO:0000313" key="2">
    <source>
        <dbReference type="Proteomes" id="UP001555826"/>
    </source>
</evidence>
<dbReference type="Proteomes" id="UP001555826">
    <property type="component" value="Unassembled WGS sequence"/>
</dbReference>
<dbReference type="SUPFAM" id="SSF140453">
    <property type="entry name" value="EsxAB dimer-like"/>
    <property type="match status" value="1"/>
</dbReference>
<dbReference type="Gene3D" id="1.10.287.1060">
    <property type="entry name" value="ESAT-6-like"/>
    <property type="match status" value="1"/>
</dbReference>
<accession>A0ABV3PDP0</accession>
<reference evidence="1 2" key="1">
    <citation type="submission" date="2024-07" db="EMBL/GenBank/DDBJ databases">
        <authorList>
            <person name="Thanompreechachai J."/>
            <person name="Duangmal K."/>
        </authorList>
    </citation>
    <scope>NUCLEOTIDE SEQUENCE [LARGE SCALE GENOMIC DNA]</scope>
    <source>
        <strain evidence="1 2">KCTC 19886</strain>
    </source>
</reference>
<dbReference type="InterPro" id="IPR036689">
    <property type="entry name" value="ESAT-6-like_sf"/>
</dbReference>
<keyword evidence="2" id="KW-1185">Reference proteome</keyword>
<comment type="caution">
    <text evidence="1">The sequence shown here is derived from an EMBL/GenBank/DDBJ whole genome shotgun (WGS) entry which is preliminary data.</text>
</comment>
<evidence type="ECO:0000313" key="1">
    <source>
        <dbReference type="EMBL" id="MEW9267759.1"/>
    </source>
</evidence>
<dbReference type="Pfam" id="PF06013">
    <property type="entry name" value="WXG100"/>
    <property type="match status" value="1"/>
</dbReference>
<dbReference type="InterPro" id="IPR010310">
    <property type="entry name" value="T7SS_ESAT-6-like"/>
</dbReference>